<name>W0EDH0_9FIRM</name>
<feature type="transmembrane region" description="Helical" evidence="1">
    <location>
        <begin position="45"/>
        <end position="65"/>
    </location>
</feature>
<dbReference type="RefSeq" id="WP_006718367.1">
    <property type="nucleotide sequence ID" value="NZ_CP007032.1"/>
</dbReference>
<evidence type="ECO:0000313" key="3">
    <source>
        <dbReference type="Proteomes" id="UP000010847"/>
    </source>
</evidence>
<accession>W0EDH0</accession>
<evidence type="ECO:0000256" key="1">
    <source>
        <dbReference type="SAM" id="Phobius"/>
    </source>
</evidence>
<dbReference type="Proteomes" id="UP000010847">
    <property type="component" value="Chromosome"/>
</dbReference>
<dbReference type="EMBL" id="CP007032">
    <property type="protein sequence ID" value="AHF07224.1"/>
    <property type="molecule type" value="Genomic_DNA"/>
</dbReference>
<reference evidence="2 3" key="1">
    <citation type="submission" date="2013-12" db="EMBL/GenBank/DDBJ databases">
        <authorList>
            <consortium name="DOE Joint Genome Institute"/>
            <person name="Smidt H."/>
            <person name="Huntemann M."/>
            <person name="Han J."/>
            <person name="Chen A."/>
            <person name="Kyrpides N."/>
            <person name="Mavromatis K."/>
            <person name="Markowitz V."/>
            <person name="Palaniappan K."/>
            <person name="Ivanova N."/>
            <person name="Schaumberg A."/>
            <person name="Pati A."/>
            <person name="Liolios K."/>
            <person name="Nordberg H.P."/>
            <person name="Cantor M.N."/>
            <person name="Hua S.X."/>
            <person name="Woyke T."/>
        </authorList>
    </citation>
    <scope>NUCLEOTIDE SEQUENCE [LARGE SCALE GENOMIC DNA]</scope>
    <source>
        <strain evidence="3">DSM 15288</strain>
    </source>
</reference>
<dbReference type="AlphaFoldDB" id="W0EDH0"/>
<keyword evidence="3" id="KW-1185">Reference proteome</keyword>
<keyword evidence="1" id="KW-0812">Transmembrane</keyword>
<gene>
    <name evidence="2" type="ORF">DESME_09370</name>
</gene>
<sequence length="229" mass="26439">MTKDIKELMKYLGLIFISVLLTYKLPRDSYSIMQYIIKPIRFENSVLFISAIVPLALFIVAIKGLFKTEPIGIQNKIAIVIIVLLMVIPLMKGSLDLAKNAYFQAMKVELKSIDIKDSNLSFSDINEHQATLSISLSLTDYGRNDSNFKVRMYLPESLKEYVQADFLEFDESYQTFGNRQILNITKKITVPLEEGTNGEKIMDTHWYWDTFKYELYNESNSSELVYHGI</sequence>
<organism evidence="2 3">
    <name type="scientific">Desulfitobacterium metallireducens DSM 15288</name>
    <dbReference type="NCBI Taxonomy" id="871968"/>
    <lineage>
        <taxon>Bacteria</taxon>
        <taxon>Bacillati</taxon>
        <taxon>Bacillota</taxon>
        <taxon>Clostridia</taxon>
        <taxon>Eubacteriales</taxon>
        <taxon>Desulfitobacteriaceae</taxon>
        <taxon>Desulfitobacterium</taxon>
    </lineage>
</organism>
<dbReference type="HOGENOM" id="CLU_1208181_0_0_9"/>
<dbReference type="eggNOG" id="ENOG5033UBT">
    <property type="taxonomic scope" value="Bacteria"/>
</dbReference>
<keyword evidence="1" id="KW-0472">Membrane</keyword>
<proteinExistence type="predicted"/>
<protein>
    <submittedName>
        <fullName evidence="2">Uncharacterized protein</fullName>
    </submittedName>
</protein>
<dbReference type="KEGG" id="dmt:DESME_09370"/>
<dbReference type="OrthoDB" id="1795406at2"/>
<dbReference type="STRING" id="871968.DESME_09370"/>
<feature type="transmembrane region" description="Helical" evidence="1">
    <location>
        <begin position="77"/>
        <end position="95"/>
    </location>
</feature>
<keyword evidence="1" id="KW-1133">Transmembrane helix</keyword>
<evidence type="ECO:0000313" key="2">
    <source>
        <dbReference type="EMBL" id="AHF07224.1"/>
    </source>
</evidence>